<dbReference type="PROSITE" id="PS51318">
    <property type="entry name" value="TAT"/>
    <property type="match status" value="1"/>
</dbReference>
<keyword evidence="5" id="KW-0564">Palmitate</keyword>
<dbReference type="Proteomes" id="UP000244755">
    <property type="component" value="Chromosome 2"/>
</dbReference>
<evidence type="ECO:0000256" key="6">
    <source>
        <dbReference type="ARBA" id="ARBA00023288"/>
    </source>
</evidence>
<sequence length="269" mass="28313">MTSFLTRRAILGTALAASAIGGVRVSPARAASPLRIGTTAGPVGQTLDVAAKLAKAQGQSVEIIEFTDWVTPNEAVATGSLDANLFQHVPFLTSAIKARGYALVPVAPAIILPVGLFSKSIKRLEDVPKGASVAIANDPVNAARGLHLLEKAGLLSLKPGLGDAVTVADVVQNPKGLRILELDAAQLPRVLDDVALAQISFTYLIASGGDPKTALITDGAGDRHYTLSFVARPDNRDDPRLTAFIATYRSPEVKQFLLDRYGGFLEPAW</sequence>
<reference evidence="7 8" key="1">
    <citation type="submission" date="2018-04" db="EMBL/GenBank/DDBJ databases">
        <title>Methylobacterium sp. PR1016A genome.</title>
        <authorList>
            <person name="Park W."/>
        </authorList>
    </citation>
    <scope>NUCLEOTIDE SEQUENCE [LARGE SCALE GENOMIC DNA]</scope>
    <source>
        <strain evidence="7 8">PR1016A</strain>
    </source>
</reference>
<keyword evidence="8" id="KW-1185">Reference proteome</keyword>
<gene>
    <name evidence="7" type="ORF">DA075_30885</name>
</gene>
<evidence type="ECO:0000256" key="5">
    <source>
        <dbReference type="ARBA" id="ARBA00023139"/>
    </source>
</evidence>
<dbReference type="PANTHER" id="PTHR30429:SF1">
    <property type="entry name" value="D-METHIONINE-BINDING LIPOPROTEIN METQ-RELATED"/>
    <property type="match status" value="1"/>
</dbReference>
<dbReference type="Gene3D" id="3.40.190.10">
    <property type="entry name" value="Periplasmic binding protein-like II"/>
    <property type="match status" value="2"/>
</dbReference>
<dbReference type="AlphaFoldDB" id="A0A2R4WUU6"/>
<evidence type="ECO:0000313" key="8">
    <source>
        <dbReference type="Proteomes" id="UP000244755"/>
    </source>
</evidence>
<accession>A0A2R4WUU6</accession>
<evidence type="ECO:0000256" key="2">
    <source>
        <dbReference type="ARBA" id="ARBA00008973"/>
    </source>
</evidence>
<evidence type="ECO:0000256" key="3">
    <source>
        <dbReference type="ARBA" id="ARBA00022729"/>
    </source>
</evidence>
<name>A0A2R4WUU6_9HYPH</name>
<dbReference type="RefSeq" id="WP_099956990.1">
    <property type="nucleotide sequence ID" value="NZ_CP028844.1"/>
</dbReference>
<organism evidence="7 8">
    <name type="scientific">Methylobacterium currus</name>
    <dbReference type="NCBI Taxonomy" id="2051553"/>
    <lineage>
        <taxon>Bacteria</taxon>
        <taxon>Pseudomonadati</taxon>
        <taxon>Pseudomonadota</taxon>
        <taxon>Alphaproteobacteria</taxon>
        <taxon>Hyphomicrobiales</taxon>
        <taxon>Methylobacteriaceae</taxon>
        <taxon>Methylobacterium</taxon>
    </lineage>
</organism>
<dbReference type="KEGG" id="mee:DA075_30885"/>
<evidence type="ECO:0000256" key="1">
    <source>
        <dbReference type="ARBA" id="ARBA00004635"/>
    </source>
</evidence>
<dbReference type="Pfam" id="PF03180">
    <property type="entry name" value="Lipoprotein_9"/>
    <property type="match status" value="1"/>
</dbReference>
<dbReference type="InterPro" id="IPR006311">
    <property type="entry name" value="TAT_signal"/>
</dbReference>
<evidence type="ECO:0000313" key="7">
    <source>
        <dbReference type="EMBL" id="AWB25321.1"/>
    </source>
</evidence>
<comment type="subcellular location">
    <subcellularLocation>
        <location evidence="1">Membrane</location>
        <topology evidence="1">Lipid-anchor</topology>
    </subcellularLocation>
</comment>
<dbReference type="OrthoDB" id="9812878at2"/>
<evidence type="ECO:0000256" key="4">
    <source>
        <dbReference type="ARBA" id="ARBA00023136"/>
    </source>
</evidence>
<keyword evidence="6" id="KW-0449">Lipoprotein</keyword>
<protein>
    <submittedName>
        <fullName evidence="7">Methionine ABC transporter substrate-binding protein</fullName>
    </submittedName>
</protein>
<comment type="similarity">
    <text evidence="2">Belongs to the NlpA lipoprotein family.</text>
</comment>
<proteinExistence type="inferred from homology"/>
<dbReference type="SUPFAM" id="SSF53850">
    <property type="entry name" value="Periplasmic binding protein-like II"/>
    <property type="match status" value="1"/>
</dbReference>
<dbReference type="PANTHER" id="PTHR30429">
    <property type="entry name" value="D-METHIONINE-BINDING LIPOPROTEIN METQ"/>
    <property type="match status" value="1"/>
</dbReference>
<dbReference type="CDD" id="cd13526">
    <property type="entry name" value="PBP2_lipoprotein_MetQ_like"/>
    <property type="match status" value="1"/>
</dbReference>
<dbReference type="GO" id="GO:0016020">
    <property type="term" value="C:membrane"/>
    <property type="evidence" value="ECO:0007669"/>
    <property type="project" value="UniProtKB-SubCell"/>
</dbReference>
<keyword evidence="3" id="KW-0732">Signal</keyword>
<dbReference type="EMBL" id="CP028844">
    <property type="protein sequence ID" value="AWB25321.1"/>
    <property type="molecule type" value="Genomic_DNA"/>
</dbReference>
<keyword evidence="4" id="KW-0472">Membrane</keyword>
<dbReference type="InterPro" id="IPR004872">
    <property type="entry name" value="Lipoprotein_NlpA"/>
</dbReference>